<keyword evidence="1" id="KW-0732">Signal</keyword>
<dbReference type="Gene3D" id="2.60.40.1080">
    <property type="match status" value="2"/>
</dbReference>
<protein>
    <submittedName>
        <fullName evidence="4">Putative secreted protein (Por secretion system target)</fullName>
    </submittedName>
</protein>
<dbReference type="InterPro" id="IPR011050">
    <property type="entry name" value="Pectin_lyase_fold/virulence"/>
</dbReference>
<evidence type="ECO:0000256" key="2">
    <source>
        <dbReference type="ARBA" id="ARBA00023239"/>
    </source>
</evidence>
<dbReference type="InterPro" id="IPR006644">
    <property type="entry name" value="Cadg"/>
</dbReference>
<comment type="caution">
    <text evidence="4">The sequence shown here is derived from an EMBL/GenBank/DDBJ whole genome shotgun (WGS) entry which is preliminary data.</text>
</comment>
<dbReference type="Pfam" id="PF05426">
    <property type="entry name" value="Alginate_lyase"/>
    <property type="match status" value="1"/>
</dbReference>
<dbReference type="SUPFAM" id="SSF49373">
    <property type="entry name" value="Invasin/intimin cell-adhesion fragments"/>
    <property type="match status" value="1"/>
</dbReference>
<accession>A0A2T0SAK7</accession>
<dbReference type="InterPro" id="IPR015919">
    <property type="entry name" value="Cadherin-like_sf"/>
</dbReference>
<dbReference type="SMART" id="SM00736">
    <property type="entry name" value="CADG"/>
    <property type="match status" value="3"/>
</dbReference>
<feature type="domain" description="Dystroglycan-type cadherin-like" evidence="3">
    <location>
        <begin position="1428"/>
        <end position="1518"/>
    </location>
</feature>
<dbReference type="GO" id="GO:0042597">
    <property type="term" value="C:periplasmic space"/>
    <property type="evidence" value="ECO:0007669"/>
    <property type="project" value="InterPro"/>
</dbReference>
<reference evidence="4 5" key="1">
    <citation type="submission" date="2018-03" db="EMBL/GenBank/DDBJ databases">
        <title>Genomic Encyclopedia of Archaeal and Bacterial Type Strains, Phase II (KMG-II): from individual species to whole genera.</title>
        <authorList>
            <person name="Goeker M."/>
        </authorList>
    </citation>
    <scope>NUCLEOTIDE SEQUENCE [LARGE SCALE GENOMIC DNA]</scope>
    <source>
        <strain evidence="4 5">DSM 28354</strain>
    </source>
</reference>
<feature type="domain" description="Dystroglycan-type cadherin-like" evidence="3">
    <location>
        <begin position="1616"/>
        <end position="1706"/>
    </location>
</feature>
<dbReference type="Gene3D" id="1.50.10.100">
    <property type="entry name" value="Chondroitin AC/alginate lyase"/>
    <property type="match status" value="1"/>
</dbReference>
<dbReference type="InterPro" id="IPR026444">
    <property type="entry name" value="Secre_tail"/>
</dbReference>
<dbReference type="NCBIfam" id="TIGR04183">
    <property type="entry name" value="Por_Secre_tail"/>
    <property type="match status" value="1"/>
</dbReference>
<dbReference type="SUPFAM" id="SSF48230">
    <property type="entry name" value="Chondroitin AC/alginate lyase"/>
    <property type="match status" value="1"/>
</dbReference>
<dbReference type="Gene3D" id="2.60.40.10">
    <property type="entry name" value="Immunoglobulins"/>
    <property type="match status" value="4"/>
</dbReference>
<evidence type="ECO:0000313" key="5">
    <source>
        <dbReference type="Proteomes" id="UP000238375"/>
    </source>
</evidence>
<dbReference type="InterPro" id="IPR008929">
    <property type="entry name" value="Chondroitin_lyas"/>
</dbReference>
<organism evidence="4 5">
    <name type="scientific">Spirosoma oryzae</name>
    <dbReference type="NCBI Taxonomy" id="1469603"/>
    <lineage>
        <taxon>Bacteria</taxon>
        <taxon>Pseudomonadati</taxon>
        <taxon>Bacteroidota</taxon>
        <taxon>Cytophagia</taxon>
        <taxon>Cytophagales</taxon>
        <taxon>Cytophagaceae</taxon>
        <taxon>Spirosoma</taxon>
    </lineage>
</organism>
<evidence type="ECO:0000256" key="1">
    <source>
        <dbReference type="ARBA" id="ARBA00022729"/>
    </source>
</evidence>
<evidence type="ECO:0000259" key="3">
    <source>
        <dbReference type="SMART" id="SM00736"/>
    </source>
</evidence>
<feature type="domain" description="Dystroglycan-type cadherin-like" evidence="3">
    <location>
        <begin position="1238"/>
        <end position="1330"/>
    </location>
</feature>
<dbReference type="InterPro" id="IPR008964">
    <property type="entry name" value="Invasin/intimin_cell_adhesion"/>
</dbReference>
<dbReference type="Pfam" id="PF12951">
    <property type="entry name" value="PATR"/>
    <property type="match status" value="1"/>
</dbReference>
<proteinExistence type="predicted"/>
<gene>
    <name evidence="4" type="ORF">CLV58_12463</name>
</gene>
<sequence length="1887" mass="194795">MKLHVSCIDWGRGSIALRQLSWLILLLLSVAQFAHAQSFIHPGLLHRQADFDRMKAKVDAGAQPWKAGWDVLIANGNSSLTRNFTNPVPATVYRGFDGTNTENYASLFRDAAAAYQTALRWKISGDDAYAAKSIAILNAWAAGTTALSGTADRFLLAGIQGYQLANAAEIMRSYSGWTAVDFAKFQNWMLTVWYPMNHDFLVNHNGACISNYYANWDLCNMASILSIGVLCDRRDIYNEAVEYFKNGAGTGSIKNVVPYLYGELGQWQESGRDQGHTLLGVALAGSFAEMAWNQGDDLYGYDDNRLLKGFEYIAKYNLGYEVPFTTYRNCTGVVQTIVSEDQRGNLRPVWEMVYNHYANRKGLSAPYSARFAQLVRPEGGGGNFGPNSGGYDQLGFGTLTASLEETVKPNNQTISFPAIPTKEVGSADFAPGATASSGLPVVYSSLTPAIASVNADGTIHVSKPGTATLVAQQMGDSQYNLAPVVYQVFTVNQVPGVTDGTWSNTAGILATAIVSTANSADLTWPGQTFAVGDHVRLTGTVPGGFTANTNYAVVTANGSTIQLALRPGGIPIVATTSITNGTGNRFLKWPVAANWSGSIIPAGVGSNATFGGSSFANMGGVQLDGTITVGTLTYAANGSGELTLASGLNGGTLNFQALSGMPSLTMINSGARKLFMGNANNNSRIPLKIAGTQGLKITTPIYGSSGSFAGLRIQSAMDWSGLQGSLSLAQGTIEIHNPNSIASSVTDADNVILPPIRLTMGTDATALLLFNGASYASKQTVGALDGTSDAYIASRTNIVNGIPTLVVGVDNQDGTFEGTVGAGPTTAAVDKGRVNLEKTGTGTQTITGSVKNGTTMVSNVPYYSTVTVNNGKLVLNGTNEYQGATTVNGGTLVVNGSLTSPVSVTGGTLAGTGSTSGLVTIGTNGLVAPGNSVGTFTTTSALSLTDGATYQLELNSSASTADKIVANGVSLTNANLVVTDLGNATSLPAGTSYVIIDNTSSNAVTGTFAGLAEGSAVTVGALRFRITYLGGTGNDVALVASTQSQTITFNALPAKTVGDADFNPGATTSSGLSVSYTSSNAAVATIVSGNIHIVGPGSTIITASQAGDATYDAATSVAQSLTVGSVPNSPVFIYASNATPADGSTIIATVGVPVSISVKAIDSDPETLTLAATGVPSGATTTPALPATGNPVSTVLSWTPTLTGTTVLLFTAKDPTGKQVSTSVTIDARAQAVNRQPIYNGLLTGQSATVGSAFTYTLPAGTFTDPDGDLLTYSASGLPAGLSMNGSTISGTPVSTTDSPYTVTIKATDPGSLFVTGSFTLTVSQVSGGSFAIVGVANASCQVVNATERRLTFTPQYSGVNGQPITFQVVNEILPTTSVSAQPVSLLLYTDNPVINLKAIQSDVSATYAYNWLSVCQPTSVPANLSPSLVTPIPSLLATLGSSFSFSIPASTFTDPDGDPLTLTATGLPATLSLTTNVISGTPTAPGVYSVTVTAGDGKGLSASSIFTLTVEPASSGIFAIAGVTGASCQFVGAAERRLTFTPQYNGSNGQPITFQVVNEILPATSVSAQPVSLRLYTDNPVITLKAIQSGVTATYTYNWLSVCQPTSVPANLSPSLVTPIPSLLATLGSSFSYSIPANTFTDPDGDPLTLTATGLPVTLSLSANVISGTPTVQGVYSVTVTASDGKGLSTSSVFTLTVSQVSGGSFAIVGVTNASCQVVNTTERRLTFTPQYSGVNGQPITFQVVNEILPTTSVSAQPVSLRLYTDNPVINLKAIQSDVSATYAYSWQSVCSGAGRVATHTDNPLTLTALGNPVTGDQVTVEIRGAYGQPIRLTLTDLSGKPLFEQQIESVTSGQQQIIPMSRQAGVYLLRATADTERTTIKLIKP</sequence>
<dbReference type="InterPro" id="IPR013783">
    <property type="entry name" value="Ig-like_fold"/>
</dbReference>
<dbReference type="RefSeq" id="WP_106140008.1">
    <property type="nucleotide sequence ID" value="NZ_PVTE01000024.1"/>
</dbReference>
<dbReference type="SUPFAM" id="SSF51126">
    <property type="entry name" value="Pectin lyase-like"/>
    <property type="match status" value="1"/>
</dbReference>
<dbReference type="GO" id="GO:0005509">
    <property type="term" value="F:calcium ion binding"/>
    <property type="evidence" value="ECO:0007669"/>
    <property type="project" value="InterPro"/>
</dbReference>
<dbReference type="InterPro" id="IPR008397">
    <property type="entry name" value="Alginate_lyase_dom"/>
</dbReference>
<keyword evidence="5" id="KW-1185">Reference proteome</keyword>
<dbReference type="InterPro" id="IPR013425">
    <property type="entry name" value="Autotrns_rpt"/>
</dbReference>
<dbReference type="OrthoDB" id="906928at2"/>
<dbReference type="GO" id="GO:0016020">
    <property type="term" value="C:membrane"/>
    <property type="evidence" value="ECO:0007669"/>
    <property type="project" value="InterPro"/>
</dbReference>
<name>A0A2T0SAK7_9BACT</name>
<dbReference type="GO" id="GO:0016829">
    <property type="term" value="F:lyase activity"/>
    <property type="evidence" value="ECO:0007669"/>
    <property type="project" value="UniProtKB-KW"/>
</dbReference>
<dbReference type="NCBIfam" id="TIGR02601">
    <property type="entry name" value="autotrns_rpt"/>
    <property type="match status" value="1"/>
</dbReference>
<dbReference type="EMBL" id="PVTE01000024">
    <property type="protein sequence ID" value="PRY30442.1"/>
    <property type="molecule type" value="Genomic_DNA"/>
</dbReference>
<dbReference type="Proteomes" id="UP000238375">
    <property type="component" value="Unassembled WGS sequence"/>
</dbReference>
<dbReference type="Pfam" id="PF05345">
    <property type="entry name" value="He_PIG"/>
    <property type="match status" value="3"/>
</dbReference>
<evidence type="ECO:0000313" key="4">
    <source>
        <dbReference type="EMBL" id="PRY30442.1"/>
    </source>
</evidence>
<keyword evidence="2" id="KW-0456">Lyase</keyword>
<dbReference type="SUPFAM" id="SSF49313">
    <property type="entry name" value="Cadherin-like"/>
    <property type="match status" value="3"/>
</dbReference>